<comment type="caution">
    <text evidence="1">The sequence shown here is derived from an EMBL/GenBank/DDBJ whole genome shotgun (WGS) entry which is preliminary data.</text>
</comment>
<sequence>MEHDLHLEGDFGRVRQILSNLLSNAIKFTKKGGVVLNVTAVENANIATVTFVVEDTGISIAPAVLDQLFQPFYQGDASTTRLYGGTGLGLSISKRLINLMGGDIDLKSRINIGTKAYLTIPLRKIDSSTAMPLPITVTEPASLEHHRPPSRKLSPRPSLFIGGRAKTTGISDSDVAGKQKKPLTAKHLELVSQYPLTKRGNIHILLAEDNAINQTVAIKAIRKLGFPVTAVSNGKEALDYLTDLSDPYRTQTSIVLMDCQMPVLDGYTATRVLRNEEPFVSNERISTMPVIAMTASAIQGDRERCFEAGMSDYLSKPVETEQLETVLVKWALRCEGESSEHMHL</sequence>
<accession>A0ACC3MTC9</accession>
<protein>
    <submittedName>
        <fullName evidence="1">Uncharacterized protein</fullName>
    </submittedName>
</protein>
<reference evidence="1" key="1">
    <citation type="submission" date="2023-07" db="EMBL/GenBank/DDBJ databases">
        <title>Black Yeasts Isolated from many extreme environments.</title>
        <authorList>
            <person name="Coleine C."/>
            <person name="Stajich J.E."/>
            <person name="Selbmann L."/>
        </authorList>
    </citation>
    <scope>NUCLEOTIDE SEQUENCE</scope>
    <source>
        <strain evidence="1">CCFEE 5714</strain>
    </source>
</reference>
<dbReference type="Proteomes" id="UP001281147">
    <property type="component" value="Unassembled WGS sequence"/>
</dbReference>
<name>A0ACC3MTC9_9PEZI</name>
<evidence type="ECO:0000313" key="1">
    <source>
        <dbReference type="EMBL" id="KAK3703302.1"/>
    </source>
</evidence>
<organism evidence="1 2">
    <name type="scientific">Vermiconidia calcicola</name>
    <dbReference type="NCBI Taxonomy" id="1690605"/>
    <lineage>
        <taxon>Eukaryota</taxon>
        <taxon>Fungi</taxon>
        <taxon>Dikarya</taxon>
        <taxon>Ascomycota</taxon>
        <taxon>Pezizomycotina</taxon>
        <taxon>Dothideomycetes</taxon>
        <taxon>Dothideomycetidae</taxon>
        <taxon>Mycosphaerellales</taxon>
        <taxon>Extremaceae</taxon>
        <taxon>Vermiconidia</taxon>
    </lineage>
</organism>
<dbReference type="EMBL" id="JAUTXU010000153">
    <property type="protein sequence ID" value="KAK3703302.1"/>
    <property type="molecule type" value="Genomic_DNA"/>
</dbReference>
<proteinExistence type="predicted"/>
<gene>
    <name evidence="1" type="ORF">LTR37_014514</name>
</gene>
<keyword evidence="2" id="KW-1185">Reference proteome</keyword>
<evidence type="ECO:0000313" key="2">
    <source>
        <dbReference type="Proteomes" id="UP001281147"/>
    </source>
</evidence>